<organism evidence="1 2">
    <name type="scientific">Cryptolaemus montrouzieri</name>
    <dbReference type="NCBI Taxonomy" id="559131"/>
    <lineage>
        <taxon>Eukaryota</taxon>
        <taxon>Metazoa</taxon>
        <taxon>Ecdysozoa</taxon>
        <taxon>Arthropoda</taxon>
        <taxon>Hexapoda</taxon>
        <taxon>Insecta</taxon>
        <taxon>Pterygota</taxon>
        <taxon>Neoptera</taxon>
        <taxon>Endopterygota</taxon>
        <taxon>Coleoptera</taxon>
        <taxon>Polyphaga</taxon>
        <taxon>Cucujiformia</taxon>
        <taxon>Coccinelloidea</taxon>
        <taxon>Coccinellidae</taxon>
        <taxon>Scymninae</taxon>
        <taxon>Scymnini</taxon>
        <taxon>Cryptolaemus</taxon>
    </lineage>
</organism>
<gene>
    <name evidence="1" type="ORF">HHI36_000710</name>
</gene>
<reference evidence="1 2" key="1">
    <citation type="journal article" date="2021" name="BMC Biol.">
        <title>Horizontally acquired antibacterial genes associated with adaptive radiation of ladybird beetles.</title>
        <authorList>
            <person name="Li H.S."/>
            <person name="Tang X.F."/>
            <person name="Huang Y.H."/>
            <person name="Xu Z.Y."/>
            <person name="Chen M.L."/>
            <person name="Du X.Y."/>
            <person name="Qiu B.Y."/>
            <person name="Chen P.T."/>
            <person name="Zhang W."/>
            <person name="Slipinski A."/>
            <person name="Escalona H.E."/>
            <person name="Waterhouse R.M."/>
            <person name="Zwick A."/>
            <person name="Pang H."/>
        </authorList>
    </citation>
    <scope>NUCLEOTIDE SEQUENCE [LARGE SCALE GENOMIC DNA]</scope>
    <source>
        <strain evidence="1">SYSU2018</strain>
    </source>
</reference>
<dbReference type="EMBL" id="JABFTP020000185">
    <property type="protein sequence ID" value="KAL3286199.1"/>
    <property type="molecule type" value="Genomic_DNA"/>
</dbReference>
<dbReference type="AlphaFoldDB" id="A0ABD2P5J8"/>
<accession>A0ABD2P5J8</accession>
<name>A0ABD2P5J8_9CUCU</name>
<keyword evidence="2" id="KW-1185">Reference proteome</keyword>
<evidence type="ECO:0000313" key="2">
    <source>
        <dbReference type="Proteomes" id="UP001516400"/>
    </source>
</evidence>
<sequence>MYFSENFFPISNSLMINIFCRYVKSVDSWFGFSKIEHTSSGFQGIIPHLRKPFWNISGANVFFNTLSYNGQKFVLRKTGESIFSIFQECTDSLHAPENCNFH</sequence>
<proteinExistence type="predicted"/>
<comment type="caution">
    <text evidence="1">The sequence shown here is derived from an EMBL/GenBank/DDBJ whole genome shotgun (WGS) entry which is preliminary data.</text>
</comment>
<protein>
    <submittedName>
        <fullName evidence="1">Uncharacterized protein</fullName>
    </submittedName>
</protein>
<dbReference type="Proteomes" id="UP001516400">
    <property type="component" value="Unassembled WGS sequence"/>
</dbReference>
<evidence type="ECO:0000313" key="1">
    <source>
        <dbReference type="EMBL" id="KAL3286199.1"/>
    </source>
</evidence>